<organism evidence="1">
    <name type="scientific">Anguilla anguilla</name>
    <name type="common">European freshwater eel</name>
    <name type="synonym">Muraena anguilla</name>
    <dbReference type="NCBI Taxonomy" id="7936"/>
    <lineage>
        <taxon>Eukaryota</taxon>
        <taxon>Metazoa</taxon>
        <taxon>Chordata</taxon>
        <taxon>Craniata</taxon>
        <taxon>Vertebrata</taxon>
        <taxon>Euteleostomi</taxon>
        <taxon>Actinopterygii</taxon>
        <taxon>Neopterygii</taxon>
        <taxon>Teleostei</taxon>
        <taxon>Anguilliformes</taxon>
        <taxon>Anguillidae</taxon>
        <taxon>Anguilla</taxon>
    </lineage>
</organism>
<sequence>MVEPNGIYLPYTFIKIKDTLLSCYAQFQNLWKNTGSWIPWHYLPHSPFIPV</sequence>
<reference evidence="1" key="2">
    <citation type="journal article" date="2015" name="Fish Shellfish Immunol.">
        <title>Early steps in the European eel (Anguilla anguilla)-Vibrio vulnificus interaction in the gills: Role of the RtxA13 toxin.</title>
        <authorList>
            <person name="Callol A."/>
            <person name="Pajuelo D."/>
            <person name="Ebbesson L."/>
            <person name="Teles M."/>
            <person name="MacKenzie S."/>
            <person name="Amaro C."/>
        </authorList>
    </citation>
    <scope>NUCLEOTIDE SEQUENCE</scope>
</reference>
<protein>
    <submittedName>
        <fullName evidence="1">Uncharacterized protein</fullName>
    </submittedName>
</protein>
<proteinExistence type="predicted"/>
<name>A0A0E9RDQ5_ANGAN</name>
<dbReference type="EMBL" id="GBXM01082109">
    <property type="protein sequence ID" value="JAH26468.1"/>
    <property type="molecule type" value="Transcribed_RNA"/>
</dbReference>
<reference evidence="1" key="1">
    <citation type="submission" date="2014-11" db="EMBL/GenBank/DDBJ databases">
        <authorList>
            <person name="Amaro Gonzalez C."/>
        </authorList>
    </citation>
    <scope>NUCLEOTIDE SEQUENCE</scope>
</reference>
<dbReference type="AlphaFoldDB" id="A0A0E9RDQ5"/>
<accession>A0A0E9RDQ5</accession>
<evidence type="ECO:0000313" key="1">
    <source>
        <dbReference type="EMBL" id="JAH26468.1"/>
    </source>
</evidence>